<reference evidence="1 2" key="1">
    <citation type="submission" date="2014-07" db="EMBL/GenBank/DDBJ databases">
        <title>Unique and conserved regions in Vibrio harveyi and related species in comparison with the shrimp pathogen Vibrio harveyi CAIM 1792.</title>
        <authorList>
            <person name="Espinoza-Valles I."/>
            <person name="Vora G."/>
            <person name="Leekitcharoenphon P."/>
            <person name="Ussery D."/>
            <person name="Hoj L."/>
            <person name="Gomez-Gil B."/>
        </authorList>
    </citation>
    <scope>NUCLEOTIDE SEQUENCE [LARGE SCALE GENOMIC DNA]</scope>
    <source>
        <strain evidence="2">CAIM 1854 / LMG 25443</strain>
    </source>
</reference>
<sequence>MIDSVAQKNIETLIITKTLEVGLSEHEGKLQAERIIKAITNPVPTQMDKMLSDMLDILLMGKGAISITEAITSVGLSIAPHLRNRVNVEKRQEMDKIIASLQYA</sequence>
<organism evidence="1 2">
    <name type="scientific">Vibrio owensii CAIM 1854 = LMG 25443</name>
    <dbReference type="NCBI Taxonomy" id="1229493"/>
    <lineage>
        <taxon>Bacteria</taxon>
        <taxon>Pseudomonadati</taxon>
        <taxon>Pseudomonadota</taxon>
        <taxon>Gammaproteobacteria</taxon>
        <taxon>Vibrionales</taxon>
        <taxon>Vibrionaceae</taxon>
        <taxon>Vibrio</taxon>
    </lineage>
</organism>
<dbReference type="AlphaFoldDB" id="A0A0C1ZJG2"/>
<dbReference type="Proteomes" id="UP000031586">
    <property type="component" value="Unassembled WGS sequence"/>
</dbReference>
<dbReference type="EMBL" id="JPRD01000015">
    <property type="protein sequence ID" value="KIF53316.1"/>
    <property type="molecule type" value="Genomic_DNA"/>
</dbReference>
<protein>
    <submittedName>
        <fullName evidence="1">Uncharacterized protein</fullName>
    </submittedName>
</protein>
<proteinExistence type="predicted"/>
<dbReference type="RefSeq" id="WP_020194512.1">
    <property type="nucleotide sequence ID" value="NZ_BAOH01000005.1"/>
</dbReference>
<accession>A0A0C1ZJG2</accession>
<evidence type="ECO:0000313" key="2">
    <source>
        <dbReference type="Proteomes" id="UP000031586"/>
    </source>
</evidence>
<gene>
    <name evidence="1" type="ORF">H735_10355</name>
</gene>
<name>A0A0C1ZJG2_9VIBR</name>
<evidence type="ECO:0000313" key="1">
    <source>
        <dbReference type="EMBL" id="KIF53316.1"/>
    </source>
</evidence>
<comment type="caution">
    <text evidence="1">The sequence shown here is derived from an EMBL/GenBank/DDBJ whole genome shotgun (WGS) entry which is preliminary data.</text>
</comment>
<dbReference type="PATRIC" id="fig|1229493.5.peg.1159"/>